<organism evidence="2">
    <name type="scientific">bioreactor metagenome</name>
    <dbReference type="NCBI Taxonomy" id="1076179"/>
    <lineage>
        <taxon>unclassified sequences</taxon>
        <taxon>metagenomes</taxon>
        <taxon>ecological metagenomes</taxon>
    </lineage>
</organism>
<keyword evidence="1" id="KW-0812">Transmembrane</keyword>
<feature type="transmembrane region" description="Helical" evidence="1">
    <location>
        <begin position="25"/>
        <end position="43"/>
    </location>
</feature>
<name>A0A645FUD7_9ZZZZ</name>
<evidence type="ECO:0000256" key="1">
    <source>
        <dbReference type="SAM" id="Phobius"/>
    </source>
</evidence>
<sequence length="68" mass="7931">MKVIILIKQKIFLNAIEVIKNIKPMLPFIFGFISVKLFVYAYLSIKSILNSPYNIKSLTKGLDFLFQY</sequence>
<evidence type="ECO:0000313" key="2">
    <source>
        <dbReference type="EMBL" id="MPN17119.1"/>
    </source>
</evidence>
<gene>
    <name evidence="2" type="ORF">SDC9_164469</name>
</gene>
<dbReference type="EMBL" id="VSSQ01064160">
    <property type="protein sequence ID" value="MPN17119.1"/>
    <property type="molecule type" value="Genomic_DNA"/>
</dbReference>
<keyword evidence="1" id="KW-0472">Membrane</keyword>
<reference evidence="2" key="1">
    <citation type="submission" date="2019-08" db="EMBL/GenBank/DDBJ databases">
        <authorList>
            <person name="Kucharzyk K."/>
            <person name="Murdoch R.W."/>
            <person name="Higgins S."/>
            <person name="Loffler F."/>
        </authorList>
    </citation>
    <scope>NUCLEOTIDE SEQUENCE</scope>
</reference>
<accession>A0A645FUD7</accession>
<proteinExistence type="predicted"/>
<dbReference type="AlphaFoldDB" id="A0A645FUD7"/>
<keyword evidence="1" id="KW-1133">Transmembrane helix</keyword>
<comment type="caution">
    <text evidence="2">The sequence shown here is derived from an EMBL/GenBank/DDBJ whole genome shotgun (WGS) entry which is preliminary data.</text>
</comment>
<protein>
    <submittedName>
        <fullName evidence="2">Uncharacterized protein</fullName>
    </submittedName>
</protein>